<reference evidence="1 2" key="1">
    <citation type="journal article" date="2021" name="BMC Biol.">
        <title>Horizontally acquired antibacterial genes associated with adaptive radiation of ladybird beetles.</title>
        <authorList>
            <person name="Li H.S."/>
            <person name="Tang X.F."/>
            <person name="Huang Y.H."/>
            <person name="Xu Z.Y."/>
            <person name="Chen M.L."/>
            <person name="Du X.Y."/>
            <person name="Qiu B.Y."/>
            <person name="Chen P.T."/>
            <person name="Zhang W."/>
            <person name="Slipinski A."/>
            <person name="Escalona H.E."/>
            <person name="Waterhouse R.M."/>
            <person name="Zwick A."/>
            <person name="Pang H."/>
        </authorList>
    </citation>
    <scope>NUCLEOTIDE SEQUENCE [LARGE SCALE GENOMIC DNA]</scope>
    <source>
        <strain evidence="1">SYSU2018</strain>
    </source>
</reference>
<comment type="caution">
    <text evidence="1">The sequence shown here is derived from an EMBL/GenBank/DDBJ whole genome shotgun (WGS) entry which is preliminary data.</text>
</comment>
<name>A0ABD2NPV3_9CUCU</name>
<organism evidence="1 2">
    <name type="scientific">Cryptolaemus montrouzieri</name>
    <dbReference type="NCBI Taxonomy" id="559131"/>
    <lineage>
        <taxon>Eukaryota</taxon>
        <taxon>Metazoa</taxon>
        <taxon>Ecdysozoa</taxon>
        <taxon>Arthropoda</taxon>
        <taxon>Hexapoda</taxon>
        <taxon>Insecta</taxon>
        <taxon>Pterygota</taxon>
        <taxon>Neoptera</taxon>
        <taxon>Endopterygota</taxon>
        <taxon>Coleoptera</taxon>
        <taxon>Polyphaga</taxon>
        <taxon>Cucujiformia</taxon>
        <taxon>Coccinelloidea</taxon>
        <taxon>Coccinellidae</taxon>
        <taxon>Scymninae</taxon>
        <taxon>Scymnini</taxon>
        <taxon>Cryptolaemus</taxon>
    </lineage>
</organism>
<keyword evidence="2" id="KW-1185">Reference proteome</keyword>
<gene>
    <name evidence="1" type="ORF">HHI36_003896</name>
</gene>
<accession>A0ABD2NPV3</accession>
<dbReference type="EMBL" id="JABFTP020000144">
    <property type="protein sequence ID" value="KAL3280660.1"/>
    <property type="molecule type" value="Genomic_DNA"/>
</dbReference>
<protein>
    <submittedName>
        <fullName evidence="1">Uncharacterized protein</fullName>
    </submittedName>
</protein>
<evidence type="ECO:0000313" key="2">
    <source>
        <dbReference type="Proteomes" id="UP001516400"/>
    </source>
</evidence>
<proteinExistence type="predicted"/>
<dbReference type="Proteomes" id="UP001516400">
    <property type="component" value="Unassembled WGS sequence"/>
</dbReference>
<sequence length="128" mass="14711">MIRKTTALFRPMSNRGSSNFAVRHLNNAIAYMDLYAAVMRTATAEEAKYQIECIKIERQSSLKVCLAYKAVQGGLLADESLDWHIWSQSERRTARYVGEVANNVEDMVLGWQIWERERALRIRGGSDR</sequence>
<evidence type="ECO:0000313" key="1">
    <source>
        <dbReference type="EMBL" id="KAL3280660.1"/>
    </source>
</evidence>
<dbReference type="AlphaFoldDB" id="A0ABD2NPV3"/>